<comment type="similarity">
    <text evidence="4">Belongs to the biotin--protein ligase family.</text>
</comment>
<dbReference type="PANTHER" id="PTHR12835">
    <property type="entry name" value="BIOTIN PROTEIN LIGASE"/>
    <property type="match status" value="1"/>
</dbReference>
<keyword evidence="4" id="KW-0547">Nucleotide-binding</keyword>
<keyword evidence="4" id="KW-0804">Transcription</keyword>
<evidence type="ECO:0000256" key="1">
    <source>
        <dbReference type="ARBA" id="ARBA00022598"/>
    </source>
</evidence>
<evidence type="ECO:0000256" key="2">
    <source>
        <dbReference type="ARBA" id="ARBA00023267"/>
    </source>
</evidence>
<dbReference type="PANTHER" id="PTHR12835:SF5">
    <property type="entry name" value="BIOTIN--PROTEIN LIGASE"/>
    <property type="match status" value="1"/>
</dbReference>
<feature type="binding site" evidence="4">
    <location>
        <position position="198"/>
    </location>
    <ligand>
        <name>biotin</name>
        <dbReference type="ChEBI" id="CHEBI:57586"/>
    </ligand>
</feature>
<dbReference type="InterPro" id="IPR004408">
    <property type="entry name" value="Biotin_CoA_COase_ligase"/>
</dbReference>
<sequence length="340" mass="36643">MWPCKIWPVHTRPHKALFPILRRLSDGVFHSGQDLAYEFDLSRASIFNVLNQAEAMGLNVHAVRGRGYRVPEAIEWLDEAAVVSRLDELAPYYSVRVLDSVDSTNSALMAAATTGAPDGTVLCAEHQGAGRGRRGRHWHAVLGGSLTFSVLWRFDGGLQSLAGLSLAVGLAIARAVNRHSRHTARLKWPNDVLVDYRKLAGILVEVQGDMNGSAFAVVGVGLNVSLNEAQRDAVDQAVVDLSEMGVSVGRNQLLADCLRELHGVLGIFRQHGFAALRADWMALDAFAGRAVTLQLPNAQGVQGVAAGVDDTGAFLLRGTHAAQVAYNGGEISLRLDMLQK</sequence>
<dbReference type="AlphaFoldDB" id="Q2Z0C0"/>
<feature type="domain" description="BPL/LPL catalytic" evidence="5">
    <location>
        <begin position="78"/>
        <end position="269"/>
    </location>
</feature>
<dbReference type="EC" id="6.3.4.15" evidence="4"/>
<dbReference type="NCBIfam" id="TIGR00121">
    <property type="entry name" value="birA_ligase"/>
    <property type="match status" value="1"/>
</dbReference>
<dbReference type="Gene3D" id="3.30.930.10">
    <property type="entry name" value="Bira Bifunctional Protein, Domain 2"/>
    <property type="match status" value="1"/>
</dbReference>
<dbReference type="InterPro" id="IPR004143">
    <property type="entry name" value="BPL_LPL_catalytic"/>
</dbReference>
<dbReference type="Gene3D" id="1.10.10.10">
    <property type="entry name" value="Winged helix-like DNA-binding domain superfamily/Winged helix DNA-binding domain"/>
    <property type="match status" value="1"/>
</dbReference>
<dbReference type="InterPro" id="IPR045864">
    <property type="entry name" value="aa-tRNA-synth_II/BPL/LPL"/>
</dbReference>
<name>Q2Z0C0_9PROT</name>
<dbReference type="GO" id="GO:0005737">
    <property type="term" value="C:cytoplasm"/>
    <property type="evidence" value="ECO:0007669"/>
    <property type="project" value="TreeGrafter"/>
</dbReference>
<dbReference type="Pfam" id="PF02237">
    <property type="entry name" value="BPL_C"/>
    <property type="match status" value="1"/>
</dbReference>
<dbReference type="GO" id="GO:0005524">
    <property type="term" value="F:ATP binding"/>
    <property type="evidence" value="ECO:0007669"/>
    <property type="project" value="UniProtKB-UniRule"/>
</dbReference>
<dbReference type="PROSITE" id="PS51733">
    <property type="entry name" value="BPL_LPL_CATALYTIC"/>
    <property type="match status" value="1"/>
</dbReference>
<comment type="catalytic activity">
    <reaction evidence="3 4">
        <text>biotin + L-lysyl-[protein] + ATP = N(6)-biotinyl-L-lysyl-[protein] + AMP + diphosphate + H(+)</text>
        <dbReference type="Rhea" id="RHEA:11756"/>
        <dbReference type="Rhea" id="RHEA-COMP:9752"/>
        <dbReference type="Rhea" id="RHEA-COMP:10505"/>
        <dbReference type="ChEBI" id="CHEBI:15378"/>
        <dbReference type="ChEBI" id="CHEBI:29969"/>
        <dbReference type="ChEBI" id="CHEBI:30616"/>
        <dbReference type="ChEBI" id="CHEBI:33019"/>
        <dbReference type="ChEBI" id="CHEBI:57586"/>
        <dbReference type="ChEBI" id="CHEBI:83144"/>
        <dbReference type="ChEBI" id="CHEBI:456215"/>
        <dbReference type="EC" id="6.3.4.15"/>
    </reaction>
</comment>
<dbReference type="CDD" id="cd16442">
    <property type="entry name" value="BPL"/>
    <property type="match status" value="1"/>
</dbReference>
<dbReference type="GO" id="GO:0006355">
    <property type="term" value="P:regulation of DNA-templated transcription"/>
    <property type="evidence" value="ECO:0007669"/>
    <property type="project" value="UniProtKB-UniRule"/>
</dbReference>
<dbReference type="EMBL" id="AJ937761">
    <property type="protein sequence ID" value="CAI78480.1"/>
    <property type="molecule type" value="Genomic_DNA"/>
</dbReference>
<organism evidence="6">
    <name type="scientific">uncultured beta proteobacterium</name>
    <dbReference type="NCBI Taxonomy" id="86027"/>
    <lineage>
        <taxon>Bacteria</taxon>
        <taxon>Pseudomonadati</taxon>
        <taxon>Pseudomonadota</taxon>
        <taxon>Betaproteobacteria</taxon>
        <taxon>environmental samples</taxon>
    </lineage>
</organism>
<keyword evidence="2 4" id="KW-0092">Biotin</keyword>
<proteinExistence type="inferred from homology"/>
<keyword evidence="4" id="KW-0067">ATP-binding</keyword>
<evidence type="ECO:0000313" key="6">
    <source>
        <dbReference type="EMBL" id="CAI78480.1"/>
    </source>
</evidence>
<feature type="binding site" evidence="4">
    <location>
        <begin position="103"/>
        <end position="105"/>
    </location>
    <ligand>
        <name>biotin</name>
        <dbReference type="ChEBI" id="CHEBI:57586"/>
    </ligand>
</feature>
<dbReference type="Gene3D" id="2.30.30.100">
    <property type="match status" value="1"/>
</dbReference>
<dbReference type="SUPFAM" id="SSF46785">
    <property type="entry name" value="Winged helix' DNA-binding domain"/>
    <property type="match status" value="1"/>
</dbReference>
<keyword evidence="4" id="KW-0805">Transcription regulation</keyword>
<dbReference type="InterPro" id="IPR036390">
    <property type="entry name" value="WH_DNA-bd_sf"/>
</dbReference>
<feature type="binding site" evidence="4">
    <location>
        <begin position="131"/>
        <end position="133"/>
    </location>
    <ligand>
        <name>biotin</name>
        <dbReference type="ChEBI" id="CHEBI:57586"/>
    </ligand>
</feature>
<keyword evidence="4" id="KW-0238">DNA-binding</keyword>
<keyword evidence="4" id="KW-0678">Repressor</keyword>
<comment type="function">
    <text evidence="4">Acts both as a biotin--[acetyl-CoA-carboxylase] ligase and a repressor.</text>
</comment>
<dbReference type="InterPro" id="IPR013196">
    <property type="entry name" value="HTH_11"/>
</dbReference>
<dbReference type="InterPro" id="IPR036388">
    <property type="entry name" value="WH-like_DNA-bd_sf"/>
</dbReference>
<dbReference type="InterPro" id="IPR003142">
    <property type="entry name" value="BPL_C"/>
</dbReference>
<dbReference type="Pfam" id="PF08279">
    <property type="entry name" value="HTH_11"/>
    <property type="match status" value="1"/>
</dbReference>
<feature type="binding site" evidence="4">
    <location>
        <position position="127"/>
    </location>
    <ligand>
        <name>biotin</name>
        <dbReference type="ChEBI" id="CHEBI:57586"/>
    </ligand>
</feature>
<accession>Q2Z0C0</accession>
<reference evidence="6" key="1">
    <citation type="journal article" date="2005" name="Environ. Microbiol.">
        <title>Lateral gene transfer and phylogenetic assignment of environmental fosmid clones.</title>
        <authorList>
            <person name="Nesbo C.L."/>
            <person name="Boucher Y."/>
            <person name="Dlutek M."/>
            <person name="Doolittle F.W."/>
        </authorList>
    </citation>
    <scope>NUCLEOTIDE SEQUENCE</scope>
</reference>
<protein>
    <recommendedName>
        <fullName evidence="4">Bifunctional ligase/repressor BirA</fullName>
    </recommendedName>
    <alternativeName>
        <fullName evidence="4">Biotin--[acetyl-CoA-carboxylase] ligase</fullName>
        <ecNumber evidence="4">6.3.4.15</ecNumber>
    </alternativeName>
    <alternativeName>
        <fullName evidence="4">Biotin--protein ligase</fullName>
    </alternativeName>
    <alternativeName>
        <fullName evidence="4">Biotin-[acetyl-CoA carboxylase] synthetase</fullName>
    </alternativeName>
</protein>
<dbReference type="HAMAP" id="MF_00978">
    <property type="entry name" value="Bifunct_BirA"/>
    <property type="match status" value="1"/>
</dbReference>
<evidence type="ECO:0000256" key="3">
    <source>
        <dbReference type="ARBA" id="ARBA00047846"/>
    </source>
</evidence>
<dbReference type="SUPFAM" id="SSF55681">
    <property type="entry name" value="Class II aaRS and biotin synthetases"/>
    <property type="match status" value="1"/>
</dbReference>
<evidence type="ECO:0000256" key="4">
    <source>
        <dbReference type="HAMAP-Rule" id="MF_00978"/>
    </source>
</evidence>
<dbReference type="GO" id="GO:0004077">
    <property type="term" value="F:biotin--[biotin carboxyl-carrier protein] ligase activity"/>
    <property type="evidence" value="ECO:0007669"/>
    <property type="project" value="UniProtKB-UniRule"/>
</dbReference>
<dbReference type="Pfam" id="PF03099">
    <property type="entry name" value="BPL_LplA_LipB"/>
    <property type="match status" value="1"/>
</dbReference>
<dbReference type="InterPro" id="IPR030855">
    <property type="entry name" value="Bifunct_BirA"/>
</dbReference>
<dbReference type="GO" id="GO:0003677">
    <property type="term" value="F:DNA binding"/>
    <property type="evidence" value="ECO:0007669"/>
    <property type="project" value="UniProtKB-UniRule"/>
</dbReference>
<keyword evidence="1 4" id="KW-0436">Ligase</keyword>
<evidence type="ECO:0000259" key="5">
    <source>
        <dbReference type="PROSITE" id="PS51733"/>
    </source>
</evidence>
<feature type="DNA-binding region" description="H-T-H motif" evidence="4">
    <location>
        <begin position="32"/>
        <end position="51"/>
    </location>
</feature>
<gene>
    <name evidence="4 6" type="primary">birA</name>
</gene>